<dbReference type="AlphaFoldDB" id="V4SDX6"/>
<dbReference type="KEGG" id="cic:CICLE_v10003082mg"/>
<accession>V4SDX6</accession>
<evidence type="ECO:0000313" key="3">
    <source>
        <dbReference type="Proteomes" id="UP000030687"/>
    </source>
</evidence>
<dbReference type="InParanoid" id="V4SDX6"/>
<dbReference type="Gramene" id="ESR45818">
    <property type="protein sequence ID" value="ESR45818"/>
    <property type="gene ID" value="CICLE_v10003082mg"/>
</dbReference>
<gene>
    <name evidence="2" type="ORF">CICLE_v10003082mg</name>
</gene>
<dbReference type="Proteomes" id="UP000030687">
    <property type="component" value="Unassembled WGS sequence"/>
</dbReference>
<name>V4SDX6_CITCL</name>
<feature type="region of interest" description="Disordered" evidence="1">
    <location>
        <begin position="1"/>
        <end position="20"/>
    </location>
</feature>
<evidence type="ECO:0000256" key="1">
    <source>
        <dbReference type="SAM" id="MobiDB-lite"/>
    </source>
</evidence>
<evidence type="ECO:0000313" key="2">
    <source>
        <dbReference type="EMBL" id="ESR45818.1"/>
    </source>
</evidence>
<sequence length="51" mass="5830">MLGEERSRRQAAENELKNMQEEMNGVKSTLAEVLKYVRAQNEANAIETFDS</sequence>
<dbReference type="EMBL" id="KI536799">
    <property type="protein sequence ID" value="ESR45818.1"/>
    <property type="molecule type" value="Genomic_DNA"/>
</dbReference>
<organism evidence="2 3">
    <name type="scientific">Citrus clementina</name>
    <name type="common">Clementine</name>
    <name type="synonym">Citrus deliciosa x Citrus sinensis</name>
    <dbReference type="NCBI Taxonomy" id="85681"/>
    <lineage>
        <taxon>Eukaryota</taxon>
        <taxon>Viridiplantae</taxon>
        <taxon>Streptophyta</taxon>
        <taxon>Embryophyta</taxon>
        <taxon>Tracheophyta</taxon>
        <taxon>Spermatophyta</taxon>
        <taxon>Magnoliopsida</taxon>
        <taxon>eudicotyledons</taxon>
        <taxon>Gunneridae</taxon>
        <taxon>Pentapetalae</taxon>
        <taxon>rosids</taxon>
        <taxon>malvids</taxon>
        <taxon>Sapindales</taxon>
        <taxon>Rutaceae</taxon>
        <taxon>Aurantioideae</taxon>
        <taxon>Citrus</taxon>
    </lineage>
</organism>
<keyword evidence="3" id="KW-1185">Reference proteome</keyword>
<protein>
    <submittedName>
        <fullName evidence="2">Uncharacterized protein</fullName>
    </submittedName>
</protein>
<proteinExistence type="predicted"/>
<reference evidence="2 3" key="1">
    <citation type="submission" date="2013-10" db="EMBL/GenBank/DDBJ databases">
        <authorList>
            <consortium name="International Citrus Genome Consortium"/>
            <person name="Jenkins J."/>
            <person name="Schmutz J."/>
            <person name="Prochnik S."/>
            <person name="Rokhsar D."/>
            <person name="Gmitter F."/>
            <person name="Ollitrault P."/>
            <person name="Machado M."/>
            <person name="Talon M."/>
            <person name="Wincker P."/>
            <person name="Jaillon O."/>
            <person name="Morgante M."/>
        </authorList>
    </citation>
    <scope>NUCLEOTIDE SEQUENCE</scope>
    <source>
        <strain evidence="3">cv. Clemenules</strain>
    </source>
</reference>